<reference evidence="2" key="1">
    <citation type="submission" date="2019-07" db="EMBL/GenBank/DDBJ databases">
        <authorList>
            <person name="Weber M."/>
            <person name="Kostadinov I."/>
            <person name="Kostadinov D I."/>
        </authorList>
    </citation>
    <scope>NUCLEOTIDE SEQUENCE</scope>
    <source>
        <strain evidence="2">Gfbio:sag-sample-m06:053724c1-46a9-4a36-b237-ea2bf867836b</strain>
    </source>
</reference>
<accession>A0A7D9H6A6</accession>
<protein>
    <submittedName>
        <fullName evidence="2">Uncharacterized protein</fullName>
    </submittedName>
</protein>
<feature type="compositionally biased region" description="Polar residues" evidence="1">
    <location>
        <begin position="1"/>
        <end position="10"/>
    </location>
</feature>
<sequence length="69" mass="7555">MTYLSLTSASEGKADMKSARIHDFEGPESATSGRTELVNNSEFLGHYLPLSQIKKRMQNATLSPLPSRG</sequence>
<evidence type="ECO:0000313" key="2">
    <source>
        <dbReference type="EMBL" id="VUX56213.1"/>
    </source>
</evidence>
<dbReference type="AlphaFoldDB" id="A0A7D9H6A6"/>
<organism evidence="2">
    <name type="scientific">uncultured Woeseiaceae bacterium</name>
    <dbReference type="NCBI Taxonomy" id="1983305"/>
    <lineage>
        <taxon>Bacteria</taxon>
        <taxon>Pseudomonadati</taxon>
        <taxon>Pseudomonadota</taxon>
        <taxon>Gammaproteobacteria</taxon>
        <taxon>Woeseiales</taxon>
        <taxon>Woeseiaceae</taxon>
        <taxon>environmental samples</taxon>
    </lineage>
</organism>
<feature type="compositionally biased region" description="Basic and acidic residues" evidence="1">
    <location>
        <begin position="12"/>
        <end position="25"/>
    </location>
</feature>
<name>A0A7D9H6A6_9GAMM</name>
<dbReference type="EMBL" id="LR633967">
    <property type="protein sequence ID" value="VUX56213.1"/>
    <property type="molecule type" value="Genomic_DNA"/>
</dbReference>
<feature type="region of interest" description="Disordered" evidence="1">
    <location>
        <begin position="1"/>
        <end position="35"/>
    </location>
</feature>
<proteinExistence type="predicted"/>
<gene>
    <name evidence="2" type="ORF">JTBM06_V1_410001</name>
</gene>
<evidence type="ECO:0000256" key="1">
    <source>
        <dbReference type="SAM" id="MobiDB-lite"/>
    </source>
</evidence>